<dbReference type="Proteomes" id="UP000231990">
    <property type="component" value="Unassembled WGS sequence"/>
</dbReference>
<dbReference type="PANTHER" id="PTHR11106">
    <property type="entry name" value="GANGLIOSIDE INDUCED DIFFERENTIATION ASSOCIATED PROTEIN 2-RELATED"/>
    <property type="match status" value="1"/>
</dbReference>
<dbReference type="CDD" id="cd02908">
    <property type="entry name" value="Macro_OAADPr_deacetylase"/>
    <property type="match status" value="1"/>
</dbReference>
<dbReference type="InterPro" id="IPR002589">
    <property type="entry name" value="Macro_dom"/>
</dbReference>
<dbReference type="PROSITE" id="PS51154">
    <property type="entry name" value="MACRO"/>
    <property type="match status" value="1"/>
</dbReference>
<dbReference type="EMBL" id="NPDZ01000012">
    <property type="protein sequence ID" value="PJZ72190.1"/>
    <property type="molecule type" value="Genomic_DNA"/>
</dbReference>
<reference evidence="4 5" key="1">
    <citation type="submission" date="2017-07" db="EMBL/GenBank/DDBJ databases">
        <title>Leptospira spp. isolated from tropical soils.</title>
        <authorList>
            <person name="Thibeaux R."/>
            <person name="Iraola G."/>
            <person name="Ferres I."/>
            <person name="Bierque E."/>
            <person name="Girault D."/>
            <person name="Soupe-Gilbert M.-E."/>
            <person name="Picardeau M."/>
            <person name="Goarant C."/>
        </authorList>
    </citation>
    <scope>NUCLEOTIDE SEQUENCE [LARGE SCALE GENOMIC DNA]</scope>
    <source>
        <strain evidence="3 5">FH1-B-B1</strain>
        <strain evidence="2 4">FH1-B-C1</strain>
    </source>
</reference>
<proteinExistence type="predicted"/>
<evidence type="ECO:0000313" key="4">
    <source>
        <dbReference type="Proteomes" id="UP000231962"/>
    </source>
</evidence>
<dbReference type="Pfam" id="PF01661">
    <property type="entry name" value="Macro"/>
    <property type="match status" value="1"/>
</dbReference>
<dbReference type="OrthoDB" id="6194521at2"/>
<dbReference type="Proteomes" id="UP000231962">
    <property type="component" value="Unassembled WGS sequence"/>
</dbReference>
<dbReference type="PANTHER" id="PTHR11106:SF27">
    <property type="entry name" value="MACRO DOMAIN-CONTAINING PROTEIN"/>
    <property type="match status" value="1"/>
</dbReference>
<dbReference type="SMART" id="SM00506">
    <property type="entry name" value="A1pp"/>
    <property type="match status" value="1"/>
</dbReference>
<evidence type="ECO:0000313" key="5">
    <source>
        <dbReference type="Proteomes" id="UP000231990"/>
    </source>
</evidence>
<keyword evidence="4" id="KW-1185">Reference proteome</keyword>
<evidence type="ECO:0000259" key="1">
    <source>
        <dbReference type="PROSITE" id="PS51154"/>
    </source>
</evidence>
<dbReference type="Gene3D" id="3.40.220.10">
    <property type="entry name" value="Leucine Aminopeptidase, subunit E, domain 1"/>
    <property type="match status" value="1"/>
</dbReference>
<dbReference type="AlphaFoldDB" id="A0A2M9ZJF3"/>
<protein>
    <submittedName>
        <fullName evidence="3">O-acetyl-ADP-ribose deacetylase</fullName>
    </submittedName>
</protein>
<dbReference type="SUPFAM" id="SSF52949">
    <property type="entry name" value="Macro domain-like"/>
    <property type="match status" value="1"/>
</dbReference>
<evidence type="ECO:0000313" key="3">
    <source>
        <dbReference type="EMBL" id="PJZ72190.1"/>
    </source>
</evidence>
<evidence type="ECO:0000313" key="2">
    <source>
        <dbReference type="EMBL" id="PJZ68859.1"/>
    </source>
</evidence>
<dbReference type="InterPro" id="IPR043472">
    <property type="entry name" value="Macro_dom-like"/>
</dbReference>
<feature type="domain" description="Macro" evidence="1">
    <location>
        <begin position="1"/>
        <end position="172"/>
    </location>
</feature>
<sequence>MIYLLHTDITTLKVGVIVNAANSSLLGGGGVDGAIHRAGGLSILDECRNIRAERYPEGLPTGQAVYTKAGRLPSNFVIHTVGPIWSGGDAGEQEYLKSCYENCMKIGEDLSQESIAFPNISTGVYGYPKDQAALIAIRAVTQFPVKSIEHIIFVCYDSENYSLYDRILQKMHLPFEKEAPKEEYFS</sequence>
<dbReference type="EMBL" id="NPDY01000015">
    <property type="protein sequence ID" value="PJZ68859.1"/>
    <property type="molecule type" value="Genomic_DNA"/>
</dbReference>
<name>A0A2M9ZJF3_9LEPT</name>
<organism evidence="3 5">
    <name type="scientific">Leptospira perolatii</name>
    <dbReference type="NCBI Taxonomy" id="2023191"/>
    <lineage>
        <taxon>Bacteria</taxon>
        <taxon>Pseudomonadati</taxon>
        <taxon>Spirochaetota</taxon>
        <taxon>Spirochaetia</taxon>
        <taxon>Leptospirales</taxon>
        <taxon>Leptospiraceae</taxon>
        <taxon>Leptospira</taxon>
    </lineage>
</organism>
<dbReference type="RefSeq" id="WP_100714712.1">
    <property type="nucleotide sequence ID" value="NZ_NPDY01000015.1"/>
</dbReference>
<accession>A0A2M9ZJF3</accession>
<comment type="caution">
    <text evidence="3">The sequence shown here is derived from an EMBL/GenBank/DDBJ whole genome shotgun (WGS) entry which is preliminary data.</text>
</comment>
<dbReference type="NCBIfam" id="NF001664">
    <property type="entry name" value="PRK00431.1-6"/>
    <property type="match status" value="1"/>
</dbReference>
<gene>
    <name evidence="2" type="ORF">CH360_14185</name>
    <name evidence="3" type="ORF">CH373_15725</name>
</gene>